<reference evidence="1 2" key="1">
    <citation type="submission" date="2020-08" db="EMBL/GenBank/DDBJ databases">
        <title>Genomic Encyclopedia of Type Strains, Phase III (KMG-III): the genomes of soil and plant-associated and newly described type strains.</title>
        <authorList>
            <person name="Whitman W."/>
        </authorList>
    </citation>
    <scope>NUCLEOTIDE SEQUENCE [LARGE SCALE GENOMIC DNA]</scope>
    <source>
        <strain evidence="1 2">CECT 8571</strain>
    </source>
</reference>
<dbReference type="Proteomes" id="UP000559987">
    <property type="component" value="Unassembled WGS sequence"/>
</dbReference>
<dbReference type="InterPro" id="IPR007215">
    <property type="entry name" value="Sulphur_relay_TusB/DsrH"/>
</dbReference>
<dbReference type="RefSeq" id="WP_183909685.1">
    <property type="nucleotide sequence ID" value="NZ_JACHXZ010000002.1"/>
</dbReference>
<dbReference type="InterPro" id="IPR027396">
    <property type="entry name" value="DsrEFH-like"/>
</dbReference>
<dbReference type="NCBIfam" id="TIGR03011">
    <property type="entry name" value="sulf_tusB_dsrH"/>
    <property type="match status" value="1"/>
</dbReference>
<evidence type="ECO:0000313" key="1">
    <source>
        <dbReference type="EMBL" id="MBB3168192.1"/>
    </source>
</evidence>
<dbReference type="GO" id="GO:0002143">
    <property type="term" value="P:tRNA wobble position uridine thiolation"/>
    <property type="evidence" value="ECO:0007669"/>
    <property type="project" value="InterPro"/>
</dbReference>
<dbReference type="SUPFAM" id="SSF75169">
    <property type="entry name" value="DsrEFH-like"/>
    <property type="match status" value="1"/>
</dbReference>
<dbReference type="Pfam" id="PF04077">
    <property type="entry name" value="DsrH"/>
    <property type="match status" value="1"/>
</dbReference>
<accession>A0A839UK15</accession>
<protein>
    <submittedName>
        <fullName evidence="1">Sulfur relay protein TusB/DsrH</fullName>
    </submittedName>
</protein>
<dbReference type="AlphaFoldDB" id="A0A839UK15"/>
<dbReference type="EMBL" id="JACHXZ010000002">
    <property type="protein sequence ID" value="MBB3168192.1"/>
    <property type="molecule type" value="Genomic_DNA"/>
</dbReference>
<organism evidence="1 2">
    <name type="scientific">Simiduia aestuariiviva</name>
    <dbReference type="NCBI Taxonomy" id="1510459"/>
    <lineage>
        <taxon>Bacteria</taxon>
        <taxon>Pseudomonadati</taxon>
        <taxon>Pseudomonadota</taxon>
        <taxon>Gammaproteobacteria</taxon>
        <taxon>Cellvibrionales</taxon>
        <taxon>Cellvibrionaceae</taxon>
        <taxon>Simiduia</taxon>
    </lineage>
</organism>
<keyword evidence="2" id="KW-1185">Reference proteome</keyword>
<sequence length="93" mass="10368">MNALHLLNRTREHPAFSQCLRTAPGNTLLLLADAVYELQDANSPLWRLAGTRLLALEPDILARGVAPANAVESLSYDDFVLLTTQHRPIVSWY</sequence>
<dbReference type="Gene3D" id="3.40.1260.10">
    <property type="entry name" value="DsrEFH-like"/>
    <property type="match status" value="1"/>
</dbReference>
<name>A0A839UK15_9GAMM</name>
<evidence type="ECO:0000313" key="2">
    <source>
        <dbReference type="Proteomes" id="UP000559987"/>
    </source>
</evidence>
<dbReference type="GO" id="GO:0005737">
    <property type="term" value="C:cytoplasm"/>
    <property type="evidence" value="ECO:0007669"/>
    <property type="project" value="InterPro"/>
</dbReference>
<proteinExistence type="predicted"/>
<gene>
    <name evidence="1" type="ORF">FHS30_001376</name>
</gene>
<comment type="caution">
    <text evidence="1">The sequence shown here is derived from an EMBL/GenBank/DDBJ whole genome shotgun (WGS) entry which is preliminary data.</text>
</comment>